<keyword evidence="5" id="KW-0812">Transmembrane</keyword>
<dbReference type="PANTHER" id="PTHR34501:SF9">
    <property type="entry name" value="MAJOR OUTER MEMBRANE PROTEIN P.IA"/>
    <property type="match status" value="1"/>
</dbReference>
<dbReference type="CDD" id="cd00342">
    <property type="entry name" value="gram_neg_porins"/>
    <property type="match status" value="1"/>
</dbReference>
<dbReference type="EMBL" id="CP098251">
    <property type="protein sequence ID" value="WAV91996.1"/>
    <property type="molecule type" value="Genomic_DNA"/>
</dbReference>
<dbReference type="Pfam" id="PF13609">
    <property type="entry name" value="Porin_4"/>
    <property type="match status" value="1"/>
</dbReference>
<dbReference type="RefSeq" id="WP_269284318.1">
    <property type="nucleotide sequence ID" value="NZ_CP098251.1"/>
</dbReference>
<keyword evidence="7" id="KW-0406">Ion transport</keyword>
<reference evidence="11" key="1">
    <citation type="journal article" date="2022" name="Front. Microbiol.">
        <title>New perspectives on an old grouping: The genomic and phenotypic variability of Oxalobacter formigenes and the implications for calcium oxalate stone prevention.</title>
        <authorList>
            <person name="Chmiel J.A."/>
            <person name="Carr C."/>
            <person name="Stuivenberg G.A."/>
            <person name="Venema R."/>
            <person name="Chanyi R.M."/>
            <person name="Al K.F."/>
            <person name="Giguere D."/>
            <person name="Say H."/>
            <person name="Akouris P.P."/>
            <person name="Dominguez Romero S.A."/>
            <person name="Kwong A."/>
            <person name="Tai V."/>
            <person name="Koval S.F."/>
            <person name="Razvi H."/>
            <person name="Bjazevic J."/>
            <person name="Burton J.P."/>
        </authorList>
    </citation>
    <scope>NUCLEOTIDE SEQUENCE</scope>
    <source>
        <strain evidence="11">OxK</strain>
    </source>
</reference>
<dbReference type="PANTHER" id="PTHR34501">
    <property type="entry name" value="PROTEIN YDDL-RELATED"/>
    <property type="match status" value="1"/>
</dbReference>
<dbReference type="PRINTS" id="PR00184">
    <property type="entry name" value="NEISSPPORIN"/>
</dbReference>
<evidence type="ECO:0000256" key="6">
    <source>
        <dbReference type="ARBA" id="ARBA00022729"/>
    </source>
</evidence>
<proteinExistence type="predicted"/>
<keyword evidence="3" id="KW-0813">Transport</keyword>
<dbReference type="InterPro" id="IPR033900">
    <property type="entry name" value="Gram_neg_porin_domain"/>
</dbReference>
<evidence type="ECO:0000313" key="11">
    <source>
        <dbReference type="EMBL" id="WAV91996.1"/>
    </source>
</evidence>
<keyword evidence="10" id="KW-0998">Cell outer membrane</keyword>
<organism evidence="11">
    <name type="scientific">Oxalobacter aliiformigenes</name>
    <dbReference type="NCBI Taxonomy" id="2946593"/>
    <lineage>
        <taxon>Bacteria</taxon>
        <taxon>Pseudomonadati</taxon>
        <taxon>Pseudomonadota</taxon>
        <taxon>Betaproteobacteria</taxon>
        <taxon>Burkholderiales</taxon>
        <taxon>Oxalobacteraceae</taxon>
        <taxon>Oxalobacter</taxon>
    </lineage>
</organism>
<dbReference type="InterPro" id="IPR023614">
    <property type="entry name" value="Porin_dom_sf"/>
</dbReference>
<dbReference type="Gene3D" id="2.40.160.10">
    <property type="entry name" value="Porin"/>
    <property type="match status" value="1"/>
</dbReference>
<dbReference type="GO" id="GO:0034220">
    <property type="term" value="P:monoatomic ion transmembrane transport"/>
    <property type="evidence" value="ECO:0007669"/>
    <property type="project" value="InterPro"/>
</dbReference>
<accession>A0A9E9LBU0</accession>
<evidence type="ECO:0000256" key="8">
    <source>
        <dbReference type="ARBA" id="ARBA00023114"/>
    </source>
</evidence>
<protein>
    <submittedName>
        <fullName evidence="11">Porin</fullName>
    </submittedName>
</protein>
<evidence type="ECO:0000256" key="3">
    <source>
        <dbReference type="ARBA" id="ARBA00022448"/>
    </source>
</evidence>
<keyword evidence="4" id="KW-1134">Transmembrane beta strand</keyword>
<dbReference type="InterPro" id="IPR001702">
    <property type="entry name" value="Porin_Gram-ve"/>
</dbReference>
<gene>
    <name evidence="11" type="ORF">NB646_04565</name>
</gene>
<evidence type="ECO:0000256" key="5">
    <source>
        <dbReference type="ARBA" id="ARBA00022692"/>
    </source>
</evidence>
<sequence length="355" mass="39143">MKRNLLALALLASLAGTAFAQSNVTIYGIVDNGFIKETGSDITMGQNVLNRIGFKGSEDLGRGYKATFQLEKRFTLNDGAPTGVEWDGAANVGIAGPFGAVRLGRVNELPTETFRKLDPFNQESVGSMLLGSLRSARISNTIRYDSPNFSGFRFGASYSLGENTDKDSRNETGTRLKLADADNDGYAISLKYANGPLYAVANWSRLADSNDSAVWNLGAFYKFGPAKVSLGYEKTHDKGYKLGSEKALKESTQDNWILGLQYAIGAGRINASFNYMEIDHARDWDGTKDIKKYSLGYEYDLSKRTTLYAMISHSDFEDTELSHSVSGFYRKNKESDTIATNDHITGIQFGMTHRF</sequence>
<dbReference type="InterPro" id="IPR050298">
    <property type="entry name" value="Gram-neg_bact_OMP"/>
</dbReference>
<dbReference type="GO" id="GO:0046930">
    <property type="term" value="C:pore complex"/>
    <property type="evidence" value="ECO:0007669"/>
    <property type="project" value="UniProtKB-KW"/>
</dbReference>
<comment type="subcellular location">
    <subcellularLocation>
        <location evidence="1">Cell outer membrane</location>
        <topology evidence="1">Multi-pass membrane protein</topology>
    </subcellularLocation>
</comment>
<dbReference type="PRINTS" id="PR00182">
    <property type="entry name" value="ECOLNEIPORIN"/>
</dbReference>
<evidence type="ECO:0000256" key="1">
    <source>
        <dbReference type="ARBA" id="ARBA00004571"/>
    </source>
</evidence>
<evidence type="ECO:0000256" key="7">
    <source>
        <dbReference type="ARBA" id="ARBA00023065"/>
    </source>
</evidence>
<keyword evidence="8" id="KW-0626">Porin</keyword>
<dbReference type="Proteomes" id="UP001164819">
    <property type="component" value="Chromosome"/>
</dbReference>
<dbReference type="GO" id="GO:0015288">
    <property type="term" value="F:porin activity"/>
    <property type="evidence" value="ECO:0007669"/>
    <property type="project" value="UniProtKB-KW"/>
</dbReference>
<evidence type="ECO:0000256" key="4">
    <source>
        <dbReference type="ARBA" id="ARBA00022452"/>
    </source>
</evidence>
<dbReference type="GO" id="GO:0009279">
    <property type="term" value="C:cell outer membrane"/>
    <property type="evidence" value="ECO:0007669"/>
    <property type="project" value="UniProtKB-SubCell"/>
</dbReference>
<dbReference type="SUPFAM" id="SSF56935">
    <property type="entry name" value="Porins"/>
    <property type="match status" value="1"/>
</dbReference>
<keyword evidence="9" id="KW-0472">Membrane</keyword>
<name>A0A9E9LBU0_9BURK</name>
<evidence type="ECO:0000256" key="2">
    <source>
        <dbReference type="ARBA" id="ARBA00011233"/>
    </source>
</evidence>
<dbReference type="InterPro" id="IPR002299">
    <property type="entry name" value="Porin_Neis"/>
</dbReference>
<evidence type="ECO:0000256" key="9">
    <source>
        <dbReference type="ARBA" id="ARBA00023136"/>
    </source>
</evidence>
<comment type="subunit">
    <text evidence="2">Homotrimer.</text>
</comment>
<evidence type="ECO:0000256" key="10">
    <source>
        <dbReference type="ARBA" id="ARBA00023237"/>
    </source>
</evidence>
<keyword evidence="6" id="KW-0732">Signal</keyword>
<dbReference type="AlphaFoldDB" id="A0A9E9LBU0"/>